<dbReference type="InterPro" id="IPR001460">
    <property type="entry name" value="PCN-bd_Tpept"/>
</dbReference>
<feature type="region of interest" description="Disordered" evidence="4">
    <location>
        <begin position="560"/>
        <end position="580"/>
    </location>
</feature>
<evidence type="ECO:0000256" key="2">
    <source>
        <dbReference type="ARBA" id="ARBA00022645"/>
    </source>
</evidence>
<dbReference type="Proteomes" id="UP001595607">
    <property type="component" value="Unassembled WGS sequence"/>
</dbReference>
<dbReference type="SUPFAM" id="SSF56519">
    <property type="entry name" value="Penicillin binding protein dimerisation domain"/>
    <property type="match status" value="1"/>
</dbReference>
<dbReference type="PANTHER" id="PTHR30627:SF1">
    <property type="entry name" value="PEPTIDOGLYCAN D,D-TRANSPEPTIDASE FTSI"/>
    <property type="match status" value="1"/>
</dbReference>
<dbReference type="InterPro" id="IPR050515">
    <property type="entry name" value="Beta-lactam/transpept"/>
</dbReference>
<dbReference type="RefSeq" id="WP_189572125.1">
    <property type="nucleotide sequence ID" value="NZ_BMXU01000001.1"/>
</dbReference>
<feature type="domain" description="Penicillin-binding protein dimerisation" evidence="6">
    <location>
        <begin position="84"/>
        <end position="184"/>
    </location>
</feature>
<name>A0ABV7M8R0_9PROT</name>
<evidence type="ECO:0000259" key="6">
    <source>
        <dbReference type="Pfam" id="PF03717"/>
    </source>
</evidence>
<keyword evidence="3" id="KW-0472">Membrane</keyword>
<dbReference type="SUPFAM" id="SSF56601">
    <property type="entry name" value="beta-lactamase/transpeptidase-like"/>
    <property type="match status" value="1"/>
</dbReference>
<accession>A0ABV7M8R0</accession>
<dbReference type="InterPro" id="IPR012338">
    <property type="entry name" value="Beta-lactam/transpept-like"/>
</dbReference>
<dbReference type="InterPro" id="IPR036138">
    <property type="entry name" value="PBP_dimer_sf"/>
</dbReference>
<evidence type="ECO:0000256" key="1">
    <source>
        <dbReference type="ARBA" id="ARBA00004370"/>
    </source>
</evidence>
<reference evidence="8" key="1">
    <citation type="journal article" date="2019" name="Int. J. Syst. Evol. Microbiol.">
        <title>The Global Catalogue of Microorganisms (GCM) 10K type strain sequencing project: providing services to taxonomists for standard genome sequencing and annotation.</title>
        <authorList>
            <consortium name="The Broad Institute Genomics Platform"/>
            <consortium name="The Broad Institute Genome Sequencing Center for Infectious Disease"/>
            <person name="Wu L."/>
            <person name="Ma J."/>
        </authorList>
    </citation>
    <scope>NUCLEOTIDE SEQUENCE [LARGE SCALE GENOMIC DNA]</scope>
    <source>
        <strain evidence="8">KCTC 22245</strain>
    </source>
</reference>
<dbReference type="Pfam" id="PF00905">
    <property type="entry name" value="Transpeptidase"/>
    <property type="match status" value="1"/>
</dbReference>
<evidence type="ECO:0000259" key="5">
    <source>
        <dbReference type="Pfam" id="PF00905"/>
    </source>
</evidence>
<sequence>MSTLSPGRFEVDVVFDELAARRGGPKIDPAKQRESIRRRLIMCGAGLAAAFAILGLRTTQLALDTPPPVYKPEIVAADQGPARLLDREGRALALTVKGFGLAIDGKEVWDPAEAAAGIARIFPHVDPIKLSLKLEAKQRVVIDRVISEKQREQVLALGLPGVTFPEEDIRAYPQGRLFSHVVGYQIPGRGGVTGLEAAVSSQELTGLQKTTLHIAAQAILLGELARAQEQFGAKAAWGVLMDARDGSVVAMVSLPDFDPNVPGASPAAARRNRTVSDTYEMGSAFKAVTIALAMEQGLVDLDTPVDVTSPLQVGDWAIEDYSEKGNVLTVEEILAYSSNIGTAQLALLMGKDGFTDALDRFGLRERMSTTLPESRSPLLPQQWGPAELATVSYGHGIAVSPLQLTAAFAALVNGGRRVTPRFLASDPVDGERLLSPEVSLAMRKALRTSVTKGTGGKAEAPGFYVIGKTATADKPGVGGYDDNGPLVSSFIGAFPGYDPQYVLLVSLDEPQGTPETYGFATAGWTAAPAFKRTVERLAPVLGIFPARDDVAADGFLTVLEGAGQEPTPQGGGSASEGEAR</sequence>
<dbReference type="Gene3D" id="3.30.450.330">
    <property type="match status" value="1"/>
</dbReference>
<dbReference type="Gene3D" id="3.40.710.10">
    <property type="entry name" value="DD-peptidase/beta-lactamase superfamily"/>
    <property type="match status" value="1"/>
</dbReference>
<dbReference type="Gene3D" id="3.90.1310.10">
    <property type="entry name" value="Penicillin-binding protein 2a (Domain 2)"/>
    <property type="match status" value="1"/>
</dbReference>
<keyword evidence="2" id="KW-0645">Protease</keyword>
<evidence type="ECO:0000313" key="8">
    <source>
        <dbReference type="Proteomes" id="UP001595607"/>
    </source>
</evidence>
<protein>
    <submittedName>
        <fullName evidence="7">Peptidoglycan D,D-transpeptidase FtsI family protein</fullName>
    </submittedName>
</protein>
<evidence type="ECO:0000256" key="4">
    <source>
        <dbReference type="SAM" id="MobiDB-lite"/>
    </source>
</evidence>
<keyword evidence="2" id="KW-0378">Hydrolase</keyword>
<organism evidence="7 8">
    <name type="scientific">Parvularcula lutaonensis</name>
    <dbReference type="NCBI Taxonomy" id="491923"/>
    <lineage>
        <taxon>Bacteria</taxon>
        <taxon>Pseudomonadati</taxon>
        <taxon>Pseudomonadota</taxon>
        <taxon>Alphaproteobacteria</taxon>
        <taxon>Parvularculales</taxon>
        <taxon>Parvularculaceae</taxon>
        <taxon>Parvularcula</taxon>
    </lineage>
</organism>
<dbReference type="Pfam" id="PF03717">
    <property type="entry name" value="PBP_dimer"/>
    <property type="match status" value="1"/>
</dbReference>
<keyword evidence="8" id="KW-1185">Reference proteome</keyword>
<evidence type="ECO:0000256" key="3">
    <source>
        <dbReference type="ARBA" id="ARBA00023136"/>
    </source>
</evidence>
<comment type="caution">
    <text evidence="7">The sequence shown here is derived from an EMBL/GenBank/DDBJ whole genome shotgun (WGS) entry which is preliminary data.</text>
</comment>
<evidence type="ECO:0000313" key="7">
    <source>
        <dbReference type="EMBL" id="MFC3301327.1"/>
    </source>
</evidence>
<comment type="subcellular location">
    <subcellularLocation>
        <location evidence="1">Membrane</location>
    </subcellularLocation>
</comment>
<keyword evidence="2" id="KW-0121">Carboxypeptidase</keyword>
<dbReference type="PANTHER" id="PTHR30627">
    <property type="entry name" value="PEPTIDOGLYCAN D,D-TRANSPEPTIDASE"/>
    <property type="match status" value="1"/>
</dbReference>
<gene>
    <name evidence="7" type="ORF">ACFONP_01095</name>
</gene>
<dbReference type="EMBL" id="JBHRVA010000002">
    <property type="protein sequence ID" value="MFC3301327.1"/>
    <property type="molecule type" value="Genomic_DNA"/>
</dbReference>
<dbReference type="InterPro" id="IPR005311">
    <property type="entry name" value="PBP_dimer"/>
</dbReference>
<feature type="domain" description="Penicillin-binding protein transpeptidase" evidence="5">
    <location>
        <begin position="239"/>
        <end position="523"/>
    </location>
</feature>
<proteinExistence type="predicted"/>